<proteinExistence type="predicted"/>
<dbReference type="Gene3D" id="3.20.20.30">
    <property type="entry name" value="Luciferase-like domain"/>
    <property type="match status" value="2"/>
</dbReference>
<keyword evidence="2" id="KW-1185">Reference proteome</keyword>
<dbReference type="STRING" id="1149755.A0A2J6R329"/>
<dbReference type="InterPro" id="IPR051260">
    <property type="entry name" value="Diverse_substr_monoxygenases"/>
</dbReference>
<dbReference type="OrthoDB" id="10517033at2759"/>
<dbReference type="InterPro" id="IPR036661">
    <property type="entry name" value="Luciferase-like_sf"/>
</dbReference>
<protein>
    <submittedName>
        <fullName evidence="1">Bacterial luciferase-like protein</fullName>
    </submittedName>
</protein>
<reference evidence="1 2" key="1">
    <citation type="submission" date="2016-04" db="EMBL/GenBank/DDBJ databases">
        <title>A degradative enzymes factory behind the ericoid mycorrhizal symbiosis.</title>
        <authorList>
            <consortium name="DOE Joint Genome Institute"/>
            <person name="Martino E."/>
            <person name="Morin E."/>
            <person name="Grelet G."/>
            <person name="Kuo A."/>
            <person name="Kohler A."/>
            <person name="Daghino S."/>
            <person name="Barry K."/>
            <person name="Choi C."/>
            <person name="Cichocki N."/>
            <person name="Clum A."/>
            <person name="Copeland A."/>
            <person name="Hainaut M."/>
            <person name="Haridas S."/>
            <person name="Labutti K."/>
            <person name="Lindquist E."/>
            <person name="Lipzen A."/>
            <person name="Khouja H.-R."/>
            <person name="Murat C."/>
            <person name="Ohm R."/>
            <person name="Olson A."/>
            <person name="Spatafora J."/>
            <person name="Veneault-Fourrey C."/>
            <person name="Henrissat B."/>
            <person name="Grigoriev I."/>
            <person name="Martin F."/>
            <person name="Perotto S."/>
        </authorList>
    </citation>
    <scope>NUCLEOTIDE SEQUENCE [LARGE SCALE GENOMIC DNA]</scope>
    <source>
        <strain evidence="1 2">F</strain>
    </source>
</reference>
<dbReference type="Proteomes" id="UP000235786">
    <property type="component" value="Unassembled WGS sequence"/>
</dbReference>
<sequence length="224" mass="25646">MLERKIWRMISHIRWRGGSGNYSNVPGIHDCEPSQQRTPFLFQVGTSNAGREFRAKHTQAIFIEGQKSEKSIKFIAAINIIAAATNEEAEAKRDNLASYGDREGTLAMFGGWTGIDLSTYDDDTDFRFVKMPAVQSMIDHWMETNCGVSESWEGVADIYGFNLYNLVNPGMFEDIIEFVLPELRKRRLFREKVEHEIMTAREVYLGVGNNRLPSDHPGGRHRWI</sequence>
<name>A0A2J6R329_HYAVF</name>
<organism evidence="1 2">
    <name type="scientific">Hyaloscypha variabilis (strain UAMH 11265 / GT02V1 / F)</name>
    <name type="common">Meliniomyces variabilis</name>
    <dbReference type="NCBI Taxonomy" id="1149755"/>
    <lineage>
        <taxon>Eukaryota</taxon>
        <taxon>Fungi</taxon>
        <taxon>Dikarya</taxon>
        <taxon>Ascomycota</taxon>
        <taxon>Pezizomycotina</taxon>
        <taxon>Leotiomycetes</taxon>
        <taxon>Helotiales</taxon>
        <taxon>Hyaloscyphaceae</taxon>
        <taxon>Hyaloscypha</taxon>
        <taxon>Hyaloscypha variabilis</taxon>
    </lineage>
</organism>
<dbReference type="PANTHER" id="PTHR30011:SF41">
    <property type="entry name" value="XENOBIOTIC COMPOUND MONOOXYGENASE, DSZA FAMILY (AFU_ORTHOLOGUE AFUA_3G15040)"/>
    <property type="match status" value="1"/>
</dbReference>
<evidence type="ECO:0000313" key="2">
    <source>
        <dbReference type="Proteomes" id="UP000235786"/>
    </source>
</evidence>
<accession>A0A2J6R329</accession>
<dbReference type="PANTHER" id="PTHR30011">
    <property type="entry name" value="ALKANESULFONATE MONOOXYGENASE-RELATED"/>
    <property type="match status" value="1"/>
</dbReference>
<gene>
    <name evidence="1" type="ORF">L207DRAFT_548116</name>
</gene>
<dbReference type="GO" id="GO:0016705">
    <property type="term" value="F:oxidoreductase activity, acting on paired donors, with incorporation or reduction of molecular oxygen"/>
    <property type="evidence" value="ECO:0007669"/>
    <property type="project" value="InterPro"/>
</dbReference>
<dbReference type="EMBL" id="KZ613957">
    <property type="protein sequence ID" value="PMD32895.1"/>
    <property type="molecule type" value="Genomic_DNA"/>
</dbReference>
<dbReference type="SUPFAM" id="SSF51679">
    <property type="entry name" value="Bacterial luciferase-like"/>
    <property type="match status" value="1"/>
</dbReference>
<evidence type="ECO:0000313" key="1">
    <source>
        <dbReference type="EMBL" id="PMD32895.1"/>
    </source>
</evidence>
<dbReference type="AlphaFoldDB" id="A0A2J6R329"/>